<evidence type="ECO:0000313" key="3">
    <source>
        <dbReference type="Proteomes" id="UP000242949"/>
    </source>
</evidence>
<dbReference type="GO" id="GO:1990169">
    <property type="term" value="P:stress response to copper ion"/>
    <property type="evidence" value="ECO:0007669"/>
    <property type="project" value="TreeGrafter"/>
</dbReference>
<dbReference type="GO" id="GO:0050897">
    <property type="term" value="F:cobalt ion binding"/>
    <property type="evidence" value="ECO:0007669"/>
    <property type="project" value="TreeGrafter"/>
</dbReference>
<dbReference type="GO" id="GO:1990170">
    <property type="term" value="P:stress response to cadmium ion"/>
    <property type="evidence" value="ECO:0007669"/>
    <property type="project" value="TreeGrafter"/>
</dbReference>
<organism evidence="2 3">
    <name type="scientific">Pelagirhabdus alkalitolerans</name>
    <dbReference type="NCBI Taxonomy" id="1612202"/>
    <lineage>
        <taxon>Bacteria</taxon>
        <taxon>Bacillati</taxon>
        <taxon>Bacillota</taxon>
        <taxon>Bacilli</taxon>
        <taxon>Bacillales</taxon>
        <taxon>Bacillaceae</taxon>
        <taxon>Pelagirhabdus</taxon>
    </lineage>
</organism>
<dbReference type="RefSeq" id="WP_090796875.1">
    <property type="nucleotide sequence ID" value="NZ_FMYI01000010.1"/>
</dbReference>
<keyword evidence="2" id="KW-0808">Transferase</keyword>
<keyword evidence="3" id="KW-1185">Reference proteome</keyword>
<dbReference type="Proteomes" id="UP000242949">
    <property type="component" value="Unassembled WGS sequence"/>
</dbReference>
<evidence type="ECO:0000259" key="1">
    <source>
        <dbReference type="PROSITE" id="PS50151"/>
    </source>
</evidence>
<dbReference type="PANTHER" id="PTHR38430">
    <property type="entry name" value="PROTEIN-ARGININE KINASE ACTIVATOR PROTEIN"/>
    <property type="match status" value="1"/>
</dbReference>
<protein>
    <submittedName>
        <fullName evidence="2">Protein arginine kinase activator</fullName>
    </submittedName>
</protein>
<dbReference type="SUPFAM" id="SSF46600">
    <property type="entry name" value="C-terminal UvrC-binding domain of UvrB"/>
    <property type="match status" value="1"/>
</dbReference>
<name>A0A1G6MC67_9BACI</name>
<gene>
    <name evidence="2" type="ORF">SAMN05421734_11095</name>
</gene>
<sequence length="183" mass="21236">MECSICNMRPATLHLTNYLNGHKSEVHVCHECALEHGYIEKHDEPYTIHDLLSGLFHHEYGAHSQPTQPSHTPHAESCPNCQMTYQQFVNTGKFGCAYCYDTFSQHLNPILRRVHSGNVEHVGKVPERQHVHLQKKRVIQSYREQLNQLIQDEEFEEAARVRDKIKALENGEDHREDERGADE</sequence>
<dbReference type="AlphaFoldDB" id="A0A1G6MC67"/>
<dbReference type="PANTHER" id="PTHR38430:SF1">
    <property type="entry name" value="PROTEIN-ARGININE KINASE ACTIVATOR PROTEIN"/>
    <property type="match status" value="1"/>
</dbReference>
<dbReference type="OrthoDB" id="9788704at2"/>
<dbReference type="GO" id="GO:0005507">
    <property type="term" value="F:copper ion binding"/>
    <property type="evidence" value="ECO:0007669"/>
    <property type="project" value="TreeGrafter"/>
</dbReference>
<feature type="domain" description="UVR" evidence="1">
    <location>
        <begin position="136"/>
        <end position="171"/>
    </location>
</feature>
<evidence type="ECO:0000313" key="2">
    <source>
        <dbReference type="EMBL" id="SDC53031.1"/>
    </source>
</evidence>
<dbReference type="PROSITE" id="PS50151">
    <property type="entry name" value="UVR"/>
    <property type="match status" value="1"/>
</dbReference>
<dbReference type="InterPro" id="IPR025542">
    <property type="entry name" value="YacH"/>
</dbReference>
<dbReference type="GO" id="GO:0016301">
    <property type="term" value="F:kinase activity"/>
    <property type="evidence" value="ECO:0007669"/>
    <property type="project" value="UniProtKB-KW"/>
</dbReference>
<proteinExistence type="predicted"/>
<dbReference type="Pfam" id="PF02151">
    <property type="entry name" value="UVR"/>
    <property type="match status" value="1"/>
</dbReference>
<reference evidence="3" key="1">
    <citation type="submission" date="2016-09" db="EMBL/GenBank/DDBJ databases">
        <authorList>
            <person name="Varghese N."/>
            <person name="Submissions S."/>
        </authorList>
    </citation>
    <scope>NUCLEOTIDE SEQUENCE [LARGE SCALE GENOMIC DNA]</scope>
    <source>
        <strain evidence="3">S5</strain>
    </source>
</reference>
<dbReference type="EMBL" id="FMYI01000010">
    <property type="protein sequence ID" value="SDC53031.1"/>
    <property type="molecule type" value="Genomic_DNA"/>
</dbReference>
<dbReference type="GO" id="GO:0046870">
    <property type="term" value="F:cadmium ion binding"/>
    <property type="evidence" value="ECO:0007669"/>
    <property type="project" value="TreeGrafter"/>
</dbReference>
<dbReference type="InterPro" id="IPR001943">
    <property type="entry name" value="UVR_dom"/>
</dbReference>
<dbReference type="InterPro" id="IPR036876">
    <property type="entry name" value="UVR_dom_sf"/>
</dbReference>
<dbReference type="Gene3D" id="4.10.860.10">
    <property type="entry name" value="UVR domain"/>
    <property type="match status" value="1"/>
</dbReference>
<accession>A0A1G6MC67</accession>
<dbReference type="PIRSF" id="PIRSF015034">
    <property type="entry name" value="YacH"/>
    <property type="match status" value="1"/>
</dbReference>
<keyword evidence="2" id="KW-0418">Kinase</keyword>
<dbReference type="STRING" id="1612202.SAMN05421734_11095"/>
<dbReference type="GO" id="GO:0008270">
    <property type="term" value="F:zinc ion binding"/>
    <property type="evidence" value="ECO:0007669"/>
    <property type="project" value="TreeGrafter"/>
</dbReference>